<organism evidence="1 2">
    <name type="scientific">Andreesenia angusta</name>
    <dbReference type="NCBI Taxonomy" id="39480"/>
    <lineage>
        <taxon>Bacteria</taxon>
        <taxon>Bacillati</taxon>
        <taxon>Bacillota</taxon>
        <taxon>Tissierellia</taxon>
        <taxon>Tissierellales</taxon>
        <taxon>Gottschalkiaceae</taxon>
        <taxon>Andreesenia</taxon>
    </lineage>
</organism>
<gene>
    <name evidence="1" type="ORF">EUAN_07340</name>
</gene>
<reference evidence="1 2" key="1">
    <citation type="submission" date="2016-09" db="EMBL/GenBank/DDBJ databases">
        <title>Genome sequence of Eubacterium angustum.</title>
        <authorList>
            <person name="Poehlein A."/>
            <person name="Daniel R."/>
        </authorList>
    </citation>
    <scope>NUCLEOTIDE SEQUENCE [LARGE SCALE GENOMIC DNA]</scope>
    <source>
        <strain evidence="1 2">DSM 1989</strain>
    </source>
</reference>
<dbReference type="Proteomes" id="UP000180254">
    <property type="component" value="Unassembled WGS sequence"/>
</dbReference>
<keyword evidence="2" id="KW-1185">Reference proteome</keyword>
<dbReference type="RefSeq" id="WP_071061795.1">
    <property type="nucleotide sequence ID" value="NZ_MKIE01000002.1"/>
</dbReference>
<name>A0A1S1V972_9FIRM</name>
<sequence length="110" mass="12837">MRIFDYFKNEKKTAGSAPLAEAVEKAPKLKGFYIIEIGQEKKYIGIAENGLREKFIDLYSGLHLEGDTIAINAYENRDKIIVHWVEENSEEKAKEYIDKFTNTYELDWLK</sequence>
<accession>A0A1S1V972</accession>
<dbReference type="AlphaFoldDB" id="A0A1S1V972"/>
<evidence type="ECO:0000313" key="1">
    <source>
        <dbReference type="EMBL" id="OHW62950.1"/>
    </source>
</evidence>
<proteinExistence type="predicted"/>
<evidence type="ECO:0008006" key="3">
    <source>
        <dbReference type="Google" id="ProtNLM"/>
    </source>
</evidence>
<evidence type="ECO:0000313" key="2">
    <source>
        <dbReference type="Proteomes" id="UP000180254"/>
    </source>
</evidence>
<dbReference type="EMBL" id="MKIE01000002">
    <property type="protein sequence ID" value="OHW62950.1"/>
    <property type="molecule type" value="Genomic_DNA"/>
</dbReference>
<comment type="caution">
    <text evidence="1">The sequence shown here is derived from an EMBL/GenBank/DDBJ whole genome shotgun (WGS) entry which is preliminary data.</text>
</comment>
<dbReference type="STRING" id="39480.EUAN_07340"/>
<dbReference type="OrthoDB" id="2068091at2"/>
<protein>
    <recommendedName>
        <fullName evidence="3">GIY-YIG domain-containing protein</fullName>
    </recommendedName>
</protein>